<dbReference type="SUPFAM" id="SSF52821">
    <property type="entry name" value="Rhodanese/Cell cycle control phosphatase"/>
    <property type="match status" value="1"/>
</dbReference>
<dbReference type="GO" id="GO:0015035">
    <property type="term" value="F:protein-disulfide reductase activity"/>
    <property type="evidence" value="ECO:0007669"/>
    <property type="project" value="UniProtKB-UniRule"/>
</dbReference>
<dbReference type="PROSITE" id="PS50206">
    <property type="entry name" value="RHODANESE_3"/>
    <property type="match status" value="1"/>
</dbReference>
<feature type="domain" description="Thioredoxin" evidence="8">
    <location>
        <begin position="1"/>
        <end position="108"/>
    </location>
</feature>
<dbReference type="InterPro" id="IPR001763">
    <property type="entry name" value="Rhodanese-like_dom"/>
</dbReference>
<dbReference type="CDD" id="cd02947">
    <property type="entry name" value="TRX_family"/>
    <property type="match status" value="1"/>
</dbReference>
<dbReference type="InterPro" id="IPR036249">
    <property type="entry name" value="Thioredoxin-like_sf"/>
</dbReference>
<dbReference type="InterPro" id="IPR005746">
    <property type="entry name" value="Thioredoxin"/>
</dbReference>
<dbReference type="PANTHER" id="PTHR45663">
    <property type="entry name" value="GEO12009P1"/>
    <property type="match status" value="1"/>
</dbReference>
<evidence type="ECO:0000313" key="9">
    <source>
        <dbReference type="EMBL" id="AKF07803.1"/>
    </source>
</evidence>
<dbReference type="KEGG" id="samy:DB32_004952"/>
<keyword evidence="4" id="KW-1015">Disulfide bond</keyword>
<proteinExistence type="inferred from homology"/>
<comment type="similarity">
    <text evidence="1">Belongs to the thioredoxin family.</text>
</comment>
<evidence type="ECO:0000256" key="2">
    <source>
        <dbReference type="ARBA" id="ARBA00022448"/>
    </source>
</evidence>
<sequence>MPAIAVTEATFEREVLRSEIPVLIDFHADWCQPCKVQSPIVDEVSRELEGKLKVVKIDVDKNPRIAASFRVQSIPQLFVIDQGQVAAHHDRGVANKQQILQMVRPFLPTQGNELKPTDLAMLMQQRRVVPVDLREAAAYARYRIPGAVNIPAADLPTRAAELQPRDGRLRVLYARSGDEARDLADSLGKQGLQVGWLSGGFLHWEADGLPVERGKPA</sequence>
<dbReference type="Gene3D" id="3.40.250.10">
    <property type="entry name" value="Rhodanese-like domain"/>
    <property type="match status" value="1"/>
</dbReference>
<evidence type="ECO:0000259" key="8">
    <source>
        <dbReference type="PROSITE" id="PS51352"/>
    </source>
</evidence>
<gene>
    <name evidence="9" type="ORF">DB32_004952</name>
</gene>
<evidence type="ECO:0000256" key="1">
    <source>
        <dbReference type="ARBA" id="ARBA00008987"/>
    </source>
</evidence>
<dbReference type="Gene3D" id="3.40.30.10">
    <property type="entry name" value="Glutaredoxin"/>
    <property type="match status" value="1"/>
</dbReference>
<dbReference type="PANTHER" id="PTHR45663:SF11">
    <property type="entry name" value="GEO12009P1"/>
    <property type="match status" value="1"/>
</dbReference>
<evidence type="ECO:0000256" key="5">
    <source>
        <dbReference type="ARBA" id="ARBA00023284"/>
    </source>
</evidence>
<dbReference type="OrthoDB" id="9790390at2"/>
<evidence type="ECO:0000256" key="3">
    <source>
        <dbReference type="ARBA" id="ARBA00022982"/>
    </source>
</evidence>
<dbReference type="AlphaFoldDB" id="A0A0F6YJG8"/>
<dbReference type="PROSITE" id="PS51352">
    <property type="entry name" value="THIOREDOXIN_2"/>
    <property type="match status" value="1"/>
</dbReference>
<dbReference type="STRING" id="927083.DB32_004952"/>
<organism evidence="9 10">
    <name type="scientific">Sandaracinus amylolyticus</name>
    <dbReference type="NCBI Taxonomy" id="927083"/>
    <lineage>
        <taxon>Bacteria</taxon>
        <taxon>Pseudomonadati</taxon>
        <taxon>Myxococcota</taxon>
        <taxon>Polyangia</taxon>
        <taxon>Polyangiales</taxon>
        <taxon>Sandaracinaceae</taxon>
        <taxon>Sandaracinus</taxon>
    </lineage>
</organism>
<dbReference type="Pfam" id="PF00085">
    <property type="entry name" value="Thioredoxin"/>
    <property type="match status" value="1"/>
</dbReference>
<evidence type="ECO:0000256" key="4">
    <source>
        <dbReference type="ARBA" id="ARBA00023157"/>
    </source>
</evidence>
<evidence type="ECO:0000259" key="7">
    <source>
        <dbReference type="PROSITE" id="PS50206"/>
    </source>
</evidence>
<dbReference type="GO" id="GO:0005829">
    <property type="term" value="C:cytosol"/>
    <property type="evidence" value="ECO:0007669"/>
    <property type="project" value="TreeGrafter"/>
</dbReference>
<dbReference type="Proteomes" id="UP000034883">
    <property type="component" value="Chromosome"/>
</dbReference>
<dbReference type="Pfam" id="PF00581">
    <property type="entry name" value="Rhodanese"/>
    <property type="match status" value="1"/>
</dbReference>
<evidence type="ECO:0000313" key="10">
    <source>
        <dbReference type="Proteomes" id="UP000034883"/>
    </source>
</evidence>
<dbReference type="NCBIfam" id="TIGR01068">
    <property type="entry name" value="thioredoxin"/>
    <property type="match status" value="1"/>
</dbReference>
<dbReference type="SUPFAM" id="SSF52833">
    <property type="entry name" value="Thioredoxin-like"/>
    <property type="match status" value="1"/>
</dbReference>
<dbReference type="SMART" id="SM00450">
    <property type="entry name" value="RHOD"/>
    <property type="match status" value="1"/>
</dbReference>
<protein>
    <recommendedName>
        <fullName evidence="6">Thioredoxin</fullName>
    </recommendedName>
</protein>
<reference evidence="9 10" key="1">
    <citation type="submission" date="2015-03" db="EMBL/GenBank/DDBJ databases">
        <title>Genome assembly of Sandaracinus amylolyticus DSM 53668.</title>
        <authorList>
            <person name="Sharma G."/>
            <person name="Subramanian S."/>
        </authorList>
    </citation>
    <scope>NUCLEOTIDE SEQUENCE [LARGE SCALE GENOMIC DNA]</scope>
    <source>
        <strain evidence="9 10">DSM 53668</strain>
    </source>
</reference>
<accession>A0A0F6YJG8</accession>
<feature type="domain" description="Rhodanese" evidence="7">
    <location>
        <begin position="124"/>
        <end position="213"/>
    </location>
</feature>
<evidence type="ECO:0000256" key="6">
    <source>
        <dbReference type="NCBIfam" id="TIGR01068"/>
    </source>
</evidence>
<dbReference type="InterPro" id="IPR036873">
    <property type="entry name" value="Rhodanese-like_dom_sf"/>
</dbReference>
<keyword evidence="3" id="KW-0249">Electron transport</keyword>
<name>A0A0F6YJG8_9BACT</name>
<keyword evidence="2" id="KW-0813">Transport</keyword>
<dbReference type="CDD" id="cd00158">
    <property type="entry name" value="RHOD"/>
    <property type="match status" value="1"/>
</dbReference>
<dbReference type="EMBL" id="CP011125">
    <property type="protein sequence ID" value="AKF07803.1"/>
    <property type="molecule type" value="Genomic_DNA"/>
</dbReference>
<dbReference type="GO" id="GO:0045454">
    <property type="term" value="P:cell redox homeostasis"/>
    <property type="evidence" value="ECO:0007669"/>
    <property type="project" value="TreeGrafter"/>
</dbReference>
<dbReference type="FunFam" id="3.40.30.10:FF:000001">
    <property type="entry name" value="Thioredoxin"/>
    <property type="match status" value="1"/>
</dbReference>
<dbReference type="RefSeq" id="WP_053235021.1">
    <property type="nucleotide sequence ID" value="NZ_CP011125.1"/>
</dbReference>
<keyword evidence="5" id="KW-0676">Redox-active center</keyword>
<keyword evidence="10" id="KW-1185">Reference proteome</keyword>
<dbReference type="InterPro" id="IPR013766">
    <property type="entry name" value="Thioredoxin_domain"/>
</dbReference>